<proteinExistence type="predicted"/>
<comment type="caution">
    <text evidence="5">The sequence shown here is derived from an EMBL/GenBank/DDBJ whole genome shotgun (WGS) entry which is preliminary data.</text>
</comment>
<keyword evidence="2" id="KW-1133">Transmembrane helix</keyword>
<dbReference type="InterPro" id="IPR058625">
    <property type="entry name" value="MdtA-like_BSH"/>
</dbReference>
<dbReference type="PANTHER" id="PTHR30386">
    <property type="entry name" value="MEMBRANE FUSION SUBUNIT OF EMRAB-TOLC MULTIDRUG EFFLUX PUMP"/>
    <property type="match status" value="1"/>
</dbReference>
<feature type="transmembrane region" description="Helical" evidence="2">
    <location>
        <begin position="26"/>
        <end position="46"/>
    </location>
</feature>
<feature type="domain" description="Multidrug resistance protein MdtA-like barrel-sandwich hybrid" evidence="3">
    <location>
        <begin position="64"/>
        <end position="271"/>
    </location>
</feature>
<dbReference type="PANTHER" id="PTHR30386:SF27">
    <property type="entry name" value="MEMBRANE FUSION PROTEIN (MFP) FAMILY PROTEIN"/>
    <property type="match status" value="1"/>
</dbReference>
<evidence type="ECO:0000256" key="2">
    <source>
        <dbReference type="SAM" id="Phobius"/>
    </source>
</evidence>
<evidence type="ECO:0000259" key="3">
    <source>
        <dbReference type="Pfam" id="PF25917"/>
    </source>
</evidence>
<protein>
    <submittedName>
        <fullName evidence="5">HlyD family secretion protein</fullName>
    </submittedName>
</protein>
<feature type="domain" description="AprE-like beta-barrel" evidence="4">
    <location>
        <begin position="277"/>
        <end position="363"/>
    </location>
</feature>
<organism evidence="5 6">
    <name type="scientific">Runella defluvii</name>
    <dbReference type="NCBI Taxonomy" id="370973"/>
    <lineage>
        <taxon>Bacteria</taxon>
        <taxon>Pseudomonadati</taxon>
        <taxon>Bacteroidota</taxon>
        <taxon>Cytophagia</taxon>
        <taxon>Cytophagales</taxon>
        <taxon>Spirosomataceae</taxon>
        <taxon>Runella</taxon>
    </lineage>
</organism>
<dbReference type="Pfam" id="PF25917">
    <property type="entry name" value="BSH_RND"/>
    <property type="match status" value="1"/>
</dbReference>
<dbReference type="Proteomes" id="UP000541352">
    <property type="component" value="Unassembled WGS sequence"/>
</dbReference>
<keyword evidence="2" id="KW-0812">Transmembrane</keyword>
<dbReference type="Gene3D" id="2.40.50.100">
    <property type="match status" value="1"/>
</dbReference>
<dbReference type="EMBL" id="JACIBY010000017">
    <property type="protein sequence ID" value="MBB3841411.1"/>
    <property type="molecule type" value="Genomic_DNA"/>
</dbReference>
<keyword evidence="1" id="KW-0175">Coiled coil</keyword>
<evidence type="ECO:0000313" key="6">
    <source>
        <dbReference type="Proteomes" id="UP000541352"/>
    </source>
</evidence>
<gene>
    <name evidence="5" type="ORF">FHS57_005439</name>
</gene>
<evidence type="ECO:0000259" key="4">
    <source>
        <dbReference type="Pfam" id="PF26002"/>
    </source>
</evidence>
<sequence length="389" mass="44126">MAQLLPDSFIDNTTHLYLPKVKARSMVLYALVLGAVIVLGVAAFFIKIDVSFTSSGTIRSVAEKTEVRSLVSGRVLTAHVRENQLVKVGDVLLTLAPDALEEKLRLSHFQQSEQQQLINDLHFLTSPKYDLTDALGNRMFKTSLYAQQYNQLQAQLKENEVRRNKVEKELKADKYLHSEKVLATRDLDAKQAEYDQLYEEYRLLIERQVSQWEAELNTAKLLSAQLKSEEGQLAKERQLYTIKAAVAGTVQQWAGKYEGSVVQSGETLGIISPDSSLLVECYVKPSDMGLLKLKQTVLLQLDALNYREWGLARGSVIDIARDFTMINNQPVFKVKCRLDTPSLKLQNGYEARLQKGMTLQARFVIVQRTLAQLVFDKMEDWLNPNAKRD</sequence>
<dbReference type="AlphaFoldDB" id="A0A7W6ETI0"/>
<keyword evidence="2" id="KW-0472">Membrane</keyword>
<name>A0A7W6ETI0_9BACT</name>
<dbReference type="Pfam" id="PF26002">
    <property type="entry name" value="Beta-barrel_AprE"/>
    <property type="match status" value="1"/>
</dbReference>
<dbReference type="Gene3D" id="2.40.30.170">
    <property type="match status" value="1"/>
</dbReference>
<dbReference type="InterPro" id="IPR058982">
    <property type="entry name" value="Beta-barrel_AprE"/>
</dbReference>
<accession>A0A7W6ETI0</accession>
<dbReference type="RefSeq" id="WP_183979063.1">
    <property type="nucleotide sequence ID" value="NZ_JACIBY010000017.1"/>
</dbReference>
<evidence type="ECO:0000313" key="5">
    <source>
        <dbReference type="EMBL" id="MBB3841411.1"/>
    </source>
</evidence>
<keyword evidence="6" id="KW-1185">Reference proteome</keyword>
<evidence type="ECO:0000256" key="1">
    <source>
        <dbReference type="SAM" id="Coils"/>
    </source>
</evidence>
<reference evidence="5 6" key="1">
    <citation type="submission" date="2020-08" db="EMBL/GenBank/DDBJ databases">
        <title>Genomic Encyclopedia of Type Strains, Phase IV (KMG-IV): sequencing the most valuable type-strain genomes for metagenomic binning, comparative biology and taxonomic classification.</title>
        <authorList>
            <person name="Goeker M."/>
        </authorList>
    </citation>
    <scope>NUCLEOTIDE SEQUENCE [LARGE SCALE GENOMIC DNA]</scope>
    <source>
        <strain evidence="5 6">DSM 17976</strain>
    </source>
</reference>
<dbReference type="PRINTS" id="PR01490">
    <property type="entry name" value="RTXTOXIND"/>
</dbReference>
<dbReference type="InterPro" id="IPR050739">
    <property type="entry name" value="MFP"/>
</dbReference>
<feature type="coiled-coil region" evidence="1">
    <location>
        <begin position="149"/>
        <end position="229"/>
    </location>
</feature>